<dbReference type="GO" id="GO:0046872">
    <property type="term" value="F:metal ion binding"/>
    <property type="evidence" value="ECO:0007669"/>
    <property type="project" value="UniProtKB-KW"/>
</dbReference>
<dbReference type="AlphaFoldDB" id="G0NE00"/>
<evidence type="ECO:0000256" key="4">
    <source>
        <dbReference type="ARBA" id="ARBA00022842"/>
    </source>
</evidence>
<sequence>MGVICAAVYLIIMFMFIPVPFFEWIGFESFPYAKLLAILSGLISISTAILPGFADDMLDLRWRHKLLFPTLSSLPLLMAYYVLVYRLVEAWTHH</sequence>
<evidence type="ECO:0000256" key="2">
    <source>
        <dbReference type="ARBA" id="ARBA00022676"/>
    </source>
</evidence>
<dbReference type="EMBL" id="GL379870">
    <property type="protein sequence ID" value="EGT58572.1"/>
    <property type="molecule type" value="Genomic_DNA"/>
</dbReference>
<dbReference type="PANTHER" id="PTHR10571">
    <property type="entry name" value="UDP-N-ACETYLGLUCOSAMINE--DOLICHYL-PHOSPHATE N-ACETYLGLUCOSAMINEPHOSPHOTRANSFERASE"/>
    <property type="match status" value="1"/>
</dbReference>
<proteinExistence type="predicted"/>
<keyword evidence="5" id="KW-0812">Transmembrane</keyword>
<dbReference type="GO" id="GO:0006488">
    <property type="term" value="P:dolichol-linked oligosaccharide biosynthetic process"/>
    <property type="evidence" value="ECO:0007669"/>
    <property type="project" value="InterPro"/>
</dbReference>
<feature type="transmembrane region" description="Helical" evidence="5">
    <location>
        <begin position="33"/>
        <end position="54"/>
    </location>
</feature>
<keyword evidence="5" id="KW-0472">Membrane</keyword>
<dbReference type="UniPathway" id="UPA00378"/>
<evidence type="ECO:0000256" key="5">
    <source>
        <dbReference type="SAM" id="Phobius"/>
    </source>
</evidence>
<evidence type="ECO:0000313" key="7">
    <source>
        <dbReference type="Proteomes" id="UP000008068"/>
    </source>
</evidence>
<dbReference type="STRING" id="135651.G0NE00"/>
<evidence type="ECO:0000313" key="6">
    <source>
        <dbReference type="EMBL" id="EGT58572.1"/>
    </source>
</evidence>
<keyword evidence="4" id="KW-0460">Magnesium</keyword>
<protein>
    <submittedName>
        <fullName evidence="6">Uncharacterized protein</fullName>
    </submittedName>
</protein>
<comment type="subcellular location">
    <subcellularLocation>
        <location evidence="1">Endomembrane system</location>
        <topology evidence="1">Multi-pass membrane protein</topology>
    </subcellularLocation>
</comment>
<keyword evidence="2" id="KW-0328">Glycosyltransferase</keyword>
<dbReference type="Proteomes" id="UP000008068">
    <property type="component" value="Unassembled WGS sequence"/>
</dbReference>
<keyword evidence="5" id="KW-1133">Transmembrane helix</keyword>
<dbReference type="GO" id="GO:0016020">
    <property type="term" value="C:membrane"/>
    <property type="evidence" value="ECO:0007669"/>
    <property type="project" value="TreeGrafter"/>
</dbReference>
<evidence type="ECO:0000256" key="3">
    <source>
        <dbReference type="ARBA" id="ARBA00022723"/>
    </source>
</evidence>
<dbReference type="GO" id="GO:0016757">
    <property type="term" value="F:glycosyltransferase activity"/>
    <property type="evidence" value="ECO:0007669"/>
    <property type="project" value="UniProtKB-KW"/>
</dbReference>
<dbReference type="GO" id="GO:0003975">
    <property type="term" value="F:UDP-N-acetylglucosamine-dolichyl-phosphate N-acetylglucosaminephosphotransferase activity"/>
    <property type="evidence" value="ECO:0007669"/>
    <property type="project" value="InterPro"/>
</dbReference>
<dbReference type="PANTHER" id="PTHR10571:SF0">
    <property type="entry name" value="UDP-N-ACETYLGLUCOSAMINE--DOLICHYL-PHOSPHATE N-ACETYLGLUCOSAMINEPHOSPHOTRANSFERASE"/>
    <property type="match status" value="1"/>
</dbReference>
<feature type="transmembrane region" description="Helical" evidence="5">
    <location>
        <begin position="66"/>
        <end position="88"/>
    </location>
</feature>
<feature type="transmembrane region" description="Helical" evidence="5">
    <location>
        <begin position="7"/>
        <end position="27"/>
    </location>
</feature>
<keyword evidence="3" id="KW-0479">Metal-binding</keyword>
<organism evidence="7">
    <name type="scientific">Caenorhabditis brenneri</name>
    <name type="common">Nematode worm</name>
    <dbReference type="NCBI Taxonomy" id="135651"/>
    <lineage>
        <taxon>Eukaryota</taxon>
        <taxon>Metazoa</taxon>
        <taxon>Ecdysozoa</taxon>
        <taxon>Nematoda</taxon>
        <taxon>Chromadorea</taxon>
        <taxon>Rhabditida</taxon>
        <taxon>Rhabditina</taxon>
        <taxon>Rhabditomorpha</taxon>
        <taxon>Rhabditoidea</taxon>
        <taxon>Rhabditidae</taxon>
        <taxon>Peloderinae</taxon>
        <taxon>Caenorhabditis</taxon>
    </lineage>
</organism>
<dbReference type="HOGENOM" id="CLU_2388169_0_0_1"/>
<evidence type="ECO:0000256" key="1">
    <source>
        <dbReference type="ARBA" id="ARBA00004127"/>
    </source>
</evidence>
<accession>G0NE00</accession>
<name>G0NE00_CAEBE</name>
<dbReference type="GO" id="GO:0012505">
    <property type="term" value="C:endomembrane system"/>
    <property type="evidence" value="ECO:0007669"/>
    <property type="project" value="UniProtKB-SubCell"/>
</dbReference>
<reference evidence="7" key="1">
    <citation type="submission" date="2011-07" db="EMBL/GenBank/DDBJ databases">
        <authorList>
            <consortium name="Caenorhabditis brenneri Sequencing and Analysis Consortium"/>
            <person name="Wilson R.K."/>
        </authorList>
    </citation>
    <scope>NUCLEOTIDE SEQUENCE [LARGE SCALE GENOMIC DNA]</scope>
    <source>
        <strain evidence="7">PB2801</strain>
    </source>
</reference>
<keyword evidence="2" id="KW-0808">Transferase</keyword>
<gene>
    <name evidence="6" type="ORF">CAEBREN_29160</name>
</gene>
<dbReference type="eggNOG" id="KOG2788">
    <property type="taxonomic scope" value="Eukaryota"/>
</dbReference>
<dbReference type="InParanoid" id="G0NE00"/>
<keyword evidence="7" id="KW-1185">Reference proteome</keyword>
<dbReference type="InterPro" id="IPR033895">
    <property type="entry name" value="GPT"/>
</dbReference>